<reference evidence="1 2" key="1">
    <citation type="journal article" date="2014" name="Genome Announc.">
        <title>Complete Genome Sequences of Lactobacillus johnsonii Strain N6.2 and Lactobacillus reuteri Strain TD1.</title>
        <authorList>
            <person name="Leonard M.T."/>
            <person name="Valladares R.B."/>
            <person name="Ardissone A."/>
            <person name="Gonzalez C.F."/>
            <person name="Lorca G.L."/>
            <person name="Triplett E.W."/>
        </authorList>
    </citation>
    <scope>NUCLEOTIDE SEQUENCE [LARGE SCALE GENOMIC DNA]</scope>
    <source>
        <strain evidence="1 2">TD1</strain>
    </source>
</reference>
<gene>
    <name evidence="1" type="ORF">N134_03800</name>
</gene>
<dbReference type="HOGENOM" id="CLU_2330236_0_0_9"/>
<dbReference type="EMBL" id="CP006603">
    <property type="protein sequence ID" value="AGR65063.1"/>
    <property type="molecule type" value="Genomic_DNA"/>
</dbReference>
<sequence>MLQRCLIADVVRGKIHFKLKKEYLSNVKNECFTVGVTNDDETNNWLVESGEALKKGDSLALFNKFGEELLITVDSMGKPVCNEKFLKKVSESLKKENN</sequence>
<proteinExistence type="predicted"/>
<dbReference type="RefSeq" id="WP_020843003.1">
    <property type="nucleotide sequence ID" value="NC_021872.1"/>
</dbReference>
<dbReference type="PATRIC" id="fig|1358027.3.peg.717"/>
<evidence type="ECO:0000313" key="2">
    <source>
        <dbReference type="Proteomes" id="UP000015085"/>
    </source>
</evidence>
<protein>
    <submittedName>
        <fullName evidence="1">Uncharacterized protein</fullName>
    </submittedName>
</protein>
<organism evidence="1 2">
    <name type="scientific">Limosilactobacillus reuteri TD1</name>
    <dbReference type="NCBI Taxonomy" id="1358027"/>
    <lineage>
        <taxon>Bacteria</taxon>
        <taxon>Bacillati</taxon>
        <taxon>Bacillota</taxon>
        <taxon>Bacilli</taxon>
        <taxon>Lactobacillales</taxon>
        <taxon>Lactobacillaceae</taxon>
        <taxon>Limosilactobacillus</taxon>
    </lineage>
</organism>
<dbReference type="KEGG" id="lrr:N134_03800"/>
<name>S5NDJ4_LIMRT</name>
<evidence type="ECO:0000313" key="1">
    <source>
        <dbReference type="EMBL" id="AGR65063.1"/>
    </source>
</evidence>
<dbReference type="Proteomes" id="UP000015085">
    <property type="component" value="Chromosome"/>
</dbReference>
<accession>S5NDJ4</accession>
<dbReference type="AlphaFoldDB" id="S5NDJ4"/>